<evidence type="ECO:0000256" key="1">
    <source>
        <dbReference type="ARBA" id="ARBA00001933"/>
    </source>
</evidence>
<dbReference type="OrthoDB" id="3401800at2"/>
<dbReference type="Gene3D" id="3.40.640.10">
    <property type="entry name" value="Type I PLP-dependent aspartate aminotransferase-like (Major domain)"/>
    <property type="match status" value="1"/>
</dbReference>
<dbReference type="InterPro" id="IPR015421">
    <property type="entry name" value="PyrdxlP-dep_Trfase_major"/>
</dbReference>
<reference evidence="9 10" key="1">
    <citation type="submission" date="2019-02" db="EMBL/GenBank/DDBJ databases">
        <title>Genomic Encyclopedia of Type Strains, Phase IV (KMG-IV): sequencing the most valuable type-strain genomes for metagenomic binning, comparative biology and taxonomic classification.</title>
        <authorList>
            <person name="Goeker M."/>
        </authorList>
    </citation>
    <scope>NUCLEOTIDE SEQUENCE [LARGE SCALE GENOMIC DNA]</scope>
    <source>
        <strain evidence="9 10">DSM 45622</strain>
    </source>
</reference>
<dbReference type="AlphaFoldDB" id="A0A4Q7NWF6"/>
<organism evidence="9 10">
    <name type="scientific">Motilibacter rhizosphaerae</name>
    <dbReference type="NCBI Taxonomy" id="598652"/>
    <lineage>
        <taxon>Bacteria</taxon>
        <taxon>Bacillati</taxon>
        <taxon>Actinomycetota</taxon>
        <taxon>Actinomycetes</taxon>
        <taxon>Motilibacterales</taxon>
        <taxon>Motilibacteraceae</taxon>
        <taxon>Motilibacter</taxon>
    </lineage>
</organism>
<evidence type="ECO:0000313" key="9">
    <source>
        <dbReference type="EMBL" id="RZS91636.1"/>
    </source>
</evidence>
<evidence type="ECO:0000256" key="2">
    <source>
        <dbReference type="ARBA" id="ARBA00009533"/>
    </source>
</evidence>
<dbReference type="InterPro" id="IPR015424">
    <property type="entry name" value="PyrdxlP-dep_Trfase"/>
</dbReference>
<feature type="transmembrane region" description="Helical" evidence="8">
    <location>
        <begin position="232"/>
        <end position="253"/>
    </location>
</feature>
<evidence type="ECO:0000256" key="5">
    <source>
        <dbReference type="ARBA" id="ARBA00023239"/>
    </source>
</evidence>
<keyword evidence="8" id="KW-0472">Membrane</keyword>
<comment type="caution">
    <text evidence="9">The sequence shown here is derived from an EMBL/GenBank/DDBJ whole genome shotgun (WGS) entry which is preliminary data.</text>
</comment>
<dbReference type="InterPro" id="IPR002129">
    <property type="entry name" value="PyrdxlP-dep_de-COase"/>
</dbReference>
<dbReference type="GO" id="GO:0030170">
    <property type="term" value="F:pyridoxal phosphate binding"/>
    <property type="evidence" value="ECO:0007669"/>
    <property type="project" value="InterPro"/>
</dbReference>
<evidence type="ECO:0000313" key="10">
    <source>
        <dbReference type="Proteomes" id="UP000293638"/>
    </source>
</evidence>
<dbReference type="SUPFAM" id="SSF53383">
    <property type="entry name" value="PLP-dependent transferases"/>
    <property type="match status" value="1"/>
</dbReference>
<comment type="similarity">
    <text evidence="2 7">Belongs to the group II decarboxylase family.</text>
</comment>
<comment type="cofactor">
    <cofactor evidence="1 7">
        <name>pyridoxal 5'-phosphate</name>
        <dbReference type="ChEBI" id="CHEBI:597326"/>
    </cofactor>
</comment>
<comment type="catalytic activity">
    <reaction evidence="6">
        <text>L-glutamate + H(+) = 4-aminobutanoate + CO2</text>
        <dbReference type="Rhea" id="RHEA:17785"/>
        <dbReference type="ChEBI" id="CHEBI:15378"/>
        <dbReference type="ChEBI" id="CHEBI:16526"/>
        <dbReference type="ChEBI" id="CHEBI:29985"/>
        <dbReference type="ChEBI" id="CHEBI:59888"/>
        <dbReference type="EC" id="4.1.1.15"/>
    </reaction>
</comment>
<evidence type="ECO:0000256" key="6">
    <source>
        <dbReference type="ARBA" id="ARBA00048868"/>
    </source>
</evidence>
<keyword evidence="10" id="KW-1185">Reference proteome</keyword>
<feature type="transmembrane region" description="Helical" evidence="8">
    <location>
        <begin position="187"/>
        <end position="211"/>
    </location>
</feature>
<name>A0A4Q7NWF6_9ACTN</name>
<accession>A0A4Q7NWF6</accession>
<keyword evidence="4 7" id="KW-0663">Pyridoxal phosphate</keyword>
<dbReference type="GO" id="GO:0016020">
    <property type="term" value="C:membrane"/>
    <property type="evidence" value="ECO:0007669"/>
    <property type="project" value="UniProtKB-SubCell"/>
</dbReference>
<feature type="transmembrane region" description="Helical" evidence="8">
    <location>
        <begin position="265"/>
        <end position="284"/>
    </location>
</feature>
<dbReference type="Gene3D" id="1.20.1740.10">
    <property type="entry name" value="Amino acid/polyamine transporter I"/>
    <property type="match status" value="1"/>
</dbReference>
<evidence type="ECO:0000256" key="8">
    <source>
        <dbReference type="SAM" id="Phobius"/>
    </source>
</evidence>
<sequence length="300" mass="31777">MVQDELMLDGTSRMNLATFCTTWVGPAVAQLMAASLDKNIVDKDEYPHTAELEARCVQMLADLWCAPSAERAVGTSTTGSSEAAMLGGLAARSRWRSRRRAAGLDAGKPNLVCGPVQVCWEGALGGALAWIGGPSRALLVTAEDGALPPFLDRTNRYGAQRNILLVQGAVVTAISVLHLVMDDVSSASFPISALVVSLYIVMYMMLFAAAIRLRHSQPDLPRAYRIAGGTPGMWLVAGTGLLAVGFALVLAFVPPDQLPIGSAGGYVALVAVGTLLFTGLPLVLDRYRRPEWRVPSAEGA</sequence>
<dbReference type="Pfam" id="PF00282">
    <property type="entry name" value="Pyridoxal_deC"/>
    <property type="match status" value="1"/>
</dbReference>
<evidence type="ECO:0000256" key="4">
    <source>
        <dbReference type="ARBA" id="ARBA00022898"/>
    </source>
</evidence>
<dbReference type="InterPro" id="IPR010107">
    <property type="entry name" value="Glutamate_decarboxylase"/>
</dbReference>
<gene>
    <name evidence="9" type="ORF">EV189_0883</name>
</gene>
<dbReference type="Proteomes" id="UP000293638">
    <property type="component" value="Unassembled WGS sequence"/>
</dbReference>
<dbReference type="GO" id="GO:0005829">
    <property type="term" value="C:cytosol"/>
    <property type="evidence" value="ECO:0007669"/>
    <property type="project" value="TreeGrafter"/>
</dbReference>
<dbReference type="EC" id="4.1.1.15" evidence="3"/>
<dbReference type="GO" id="GO:0006538">
    <property type="term" value="P:L-glutamate catabolic process"/>
    <property type="evidence" value="ECO:0007669"/>
    <property type="project" value="TreeGrafter"/>
</dbReference>
<keyword evidence="8" id="KW-1133">Transmembrane helix</keyword>
<dbReference type="Gene3D" id="4.10.280.50">
    <property type="match status" value="1"/>
</dbReference>
<keyword evidence="5 7" id="KW-0456">Lyase</keyword>
<dbReference type="GO" id="GO:0004351">
    <property type="term" value="F:glutamate decarboxylase activity"/>
    <property type="evidence" value="ECO:0007669"/>
    <property type="project" value="UniProtKB-EC"/>
</dbReference>
<evidence type="ECO:0000256" key="7">
    <source>
        <dbReference type="RuleBase" id="RU000382"/>
    </source>
</evidence>
<proteinExistence type="inferred from homology"/>
<feature type="transmembrane region" description="Helical" evidence="8">
    <location>
        <begin position="163"/>
        <end position="181"/>
    </location>
</feature>
<protein>
    <recommendedName>
        <fullName evidence="3">glutamate decarboxylase</fullName>
        <ecNumber evidence="3">4.1.1.15</ecNumber>
    </recommendedName>
</protein>
<dbReference type="GO" id="GO:0022857">
    <property type="term" value="F:transmembrane transporter activity"/>
    <property type="evidence" value="ECO:0007669"/>
    <property type="project" value="InterPro"/>
</dbReference>
<dbReference type="GO" id="GO:0004058">
    <property type="term" value="F:aromatic-L-amino-acid decarboxylase activity"/>
    <property type="evidence" value="ECO:0007669"/>
    <property type="project" value="UniProtKB-ARBA"/>
</dbReference>
<dbReference type="PANTHER" id="PTHR43321">
    <property type="entry name" value="GLUTAMATE DECARBOXYLASE"/>
    <property type="match status" value="1"/>
</dbReference>
<dbReference type="PANTHER" id="PTHR43321:SF3">
    <property type="entry name" value="GLUTAMATE DECARBOXYLASE"/>
    <property type="match status" value="1"/>
</dbReference>
<dbReference type="EMBL" id="SGXD01000001">
    <property type="protein sequence ID" value="RZS91636.1"/>
    <property type="molecule type" value="Genomic_DNA"/>
</dbReference>
<evidence type="ECO:0000256" key="3">
    <source>
        <dbReference type="ARBA" id="ARBA00012421"/>
    </source>
</evidence>
<keyword evidence="8" id="KW-0812">Transmembrane</keyword>